<comment type="caution">
    <text evidence="4">The sequence shown here is derived from an EMBL/GenBank/DDBJ whole genome shotgun (WGS) entry which is preliminary data.</text>
</comment>
<evidence type="ECO:0000256" key="2">
    <source>
        <dbReference type="SAM" id="SignalP"/>
    </source>
</evidence>
<dbReference type="SUPFAM" id="SSF56601">
    <property type="entry name" value="beta-lactamase/transpeptidase-like"/>
    <property type="match status" value="1"/>
</dbReference>
<dbReference type="RefSeq" id="WP_181815695.1">
    <property type="nucleotide sequence ID" value="NZ_QBKA01000002.1"/>
</dbReference>
<evidence type="ECO:0000313" key="4">
    <source>
        <dbReference type="EMBL" id="RDC59922.1"/>
    </source>
</evidence>
<dbReference type="AlphaFoldDB" id="A0A369Q611"/>
<dbReference type="GO" id="GO:0008800">
    <property type="term" value="F:beta-lactamase activity"/>
    <property type="evidence" value="ECO:0007669"/>
    <property type="project" value="UniProtKB-EC"/>
</dbReference>
<dbReference type="GO" id="GO:0046677">
    <property type="term" value="P:response to antibiotic"/>
    <property type="evidence" value="ECO:0007669"/>
    <property type="project" value="InterPro"/>
</dbReference>
<accession>A0A369Q611</accession>
<organism evidence="4 5">
    <name type="scientific">Alteripontixanthobacter maritimus</name>
    <dbReference type="NCBI Taxonomy" id="2161824"/>
    <lineage>
        <taxon>Bacteria</taxon>
        <taxon>Pseudomonadati</taxon>
        <taxon>Pseudomonadota</taxon>
        <taxon>Alphaproteobacteria</taxon>
        <taxon>Sphingomonadales</taxon>
        <taxon>Erythrobacteraceae</taxon>
        <taxon>Alteripontixanthobacter</taxon>
    </lineage>
</organism>
<dbReference type="Pfam" id="PF13354">
    <property type="entry name" value="Beta-lactamase2"/>
    <property type="match status" value="1"/>
</dbReference>
<dbReference type="GO" id="GO:0030655">
    <property type="term" value="P:beta-lactam antibiotic catabolic process"/>
    <property type="evidence" value="ECO:0007669"/>
    <property type="project" value="InterPro"/>
</dbReference>
<evidence type="ECO:0000313" key="5">
    <source>
        <dbReference type="Proteomes" id="UP000253727"/>
    </source>
</evidence>
<sequence length="436" mass="46465">MIKLIAALALTAASTAFAPTVWAQDNAAPTDAQIAETNLQQRAEDVVAFFKGAAEAEDLFSPAFLASVPPATLATVNAQMTARFGAVVGVDSVEVTGPGSAKLTLQFENALVAGPMRITADTPPLIDGLLLNEVTPLDVDKGSLEEDFKALPGRVGVFFAPLADDATPTFALDAAGQYAIGSAFKLYVLSALAQAVDAGEHSWDEVVALETRSLPSGSLHTWPKGAPVTVHTLATLMISVSDNTATDQLIALLGRDRIEMELRNSGHAMPSRTLPFLTTLELFALKGDPGLRQRYISGDEATRRVILAEMGERFGGDPARITVPTFTTPTAIDTAEWFASGEDLRRLLQRIVDLEDGTARDILAVNPSLSGAAADKWKYIGFKGGSEPGVLNLTWLLQDEAGAWHMAAINWNDPAKPVDARQMEMLANRLLSLPHP</sequence>
<feature type="signal peptide" evidence="2">
    <location>
        <begin position="1"/>
        <end position="18"/>
    </location>
</feature>
<feature type="chain" id="PRO_5016877175" description="Beta-lactamase class A catalytic domain-containing protein" evidence="2">
    <location>
        <begin position="19"/>
        <end position="436"/>
    </location>
</feature>
<evidence type="ECO:0000259" key="3">
    <source>
        <dbReference type="Pfam" id="PF13354"/>
    </source>
</evidence>
<dbReference type="EMBL" id="QBKA01000002">
    <property type="protein sequence ID" value="RDC59922.1"/>
    <property type="molecule type" value="Genomic_DNA"/>
</dbReference>
<dbReference type="PANTHER" id="PTHR35333">
    <property type="entry name" value="BETA-LACTAMASE"/>
    <property type="match status" value="1"/>
</dbReference>
<reference evidence="4 5" key="1">
    <citation type="submission" date="2018-04" db="EMBL/GenBank/DDBJ databases">
        <title>Altererythrobacter sp. HME9302 genome sequencing and assembly.</title>
        <authorList>
            <person name="Kang H."/>
            <person name="Kim H."/>
            <person name="Joh K."/>
        </authorList>
    </citation>
    <scope>NUCLEOTIDE SEQUENCE [LARGE SCALE GENOMIC DNA]</scope>
    <source>
        <strain evidence="4 5">HME9302</strain>
    </source>
</reference>
<feature type="domain" description="Beta-lactamase class A catalytic" evidence="3">
    <location>
        <begin position="162"/>
        <end position="266"/>
    </location>
</feature>
<keyword evidence="2" id="KW-0732">Signal</keyword>
<name>A0A369Q611_9SPHN</name>
<dbReference type="Gene3D" id="3.40.710.10">
    <property type="entry name" value="DD-peptidase/beta-lactamase superfamily"/>
    <property type="match status" value="1"/>
</dbReference>
<protein>
    <recommendedName>
        <fullName evidence="3">Beta-lactamase class A catalytic domain-containing protein</fullName>
    </recommendedName>
</protein>
<dbReference type="InterPro" id="IPR045155">
    <property type="entry name" value="Beta-lactam_cat"/>
</dbReference>
<keyword evidence="5" id="KW-1185">Reference proteome</keyword>
<dbReference type="InterPro" id="IPR000871">
    <property type="entry name" value="Beta-lactam_class-A"/>
</dbReference>
<proteinExistence type="predicted"/>
<gene>
    <name evidence="4" type="ORF">HME9302_01119</name>
</gene>
<comment type="catalytic activity">
    <reaction evidence="1">
        <text>a beta-lactam + H2O = a substituted beta-amino acid</text>
        <dbReference type="Rhea" id="RHEA:20401"/>
        <dbReference type="ChEBI" id="CHEBI:15377"/>
        <dbReference type="ChEBI" id="CHEBI:35627"/>
        <dbReference type="ChEBI" id="CHEBI:140347"/>
        <dbReference type="EC" id="3.5.2.6"/>
    </reaction>
</comment>
<dbReference type="Proteomes" id="UP000253727">
    <property type="component" value="Unassembled WGS sequence"/>
</dbReference>
<dbReference type="PANTHER" id="PTHR35333:SF5">
    <property type="entry name" value="CONSERVED LIPOPROTEIN LPQF-RELATED"/>
    <property type="match status" value="1"/>
</dbReference>
<dbReference type="InterPro" id="IPR012338">
    <property type="entry name" value="Beta-lactam/transpept-like"/>
</dbReference>
<evidence type="ECO:0000256" key="1">
    <source>
        <dbReference type="ARBA" id="ARBA00001526"/>
    </source>
</evidence>